<proteinExistence type="predicted"/>
<accession>A0A7M1VMS4</accession>
<name>A0A7M1VMS4_VIBPH</name>
<evidence type="ECO:0000313" key="1">
    <source>
        <dbReference type="EMBL" id="QOS16358.1"/>
    </source>
</evidence>
<organism evidence="1">
    <name type="scientific">Vibrio parahaemolyticus</name>
    <dbReference type="NCBI Taxonomy" id="670"/>
    <lineage>
        <taxon>Bacteria</taxon>
        <taxon>Pseudomonadati</taxon>
        <taxon>Pseudomonadota</taxon>
        <taxon>Gammaproteobacteria</taxon>
        <taxon>Vibrionales</taxon>
        <taxon>Vibrionaceae</taxon>
        <taxon>Vibrio</taxon>
    </lineage>
</organism>
<gene>
    <name evidence="1" type="ORF">VP52_00006</name>
</gene>
<sequence length="74" mass="8743">MHGLAQNGKREGLRRVLFMVSKFSQMRNSLVVSDLKQDIQRVALNKNRERLRELGDDFNLSSRIRIFIKYANYT</sequence>
<dbReference type="EMBL" id="MT898049">
    <property type="protein sequence ID" value="QOS16358.1"/>
    <property type="molecule type" value="Genomic_DNA"/>
</dbReference>
<dbReference type="AlphaFoldDB" id="A0A7M1VMS4"/>
<protein>
    <submittedName>
        <fullName evidence="1">Uncharacterized protein</fullName>
    </submittedName>
</protein>
<reference evidence="1" key="1">
    <citation type="submission" date="2020-08" db="EMBL/GenBank/DDBJ databases">
        <title>Genetic structure, function and evolution of capsule biosynthesis loci in Vibrio parahaemolyticus.</title>
        <authorList>
            <person name="Li L."/>
            <person name="Bian S."/>
        </authorList>
    </citation>
    <scope>NUCLEOTIDE SEQUENCE</scope>
    <source>
        <strain evidence="1">VP52</strain>
    </source>
</reference>